<dbReference type="Proteomes" id="UP000663868">
    <property type="component" value="Unassembled WGS sequence"/>
</dbReference>
<proteinExistence type="predicted"/>
<gene>
    <name evidence="1" type="ORF">IZO911_LOCUS30813</name>
    <name evidence="2" type="ORF">KXQ929_LOCUS5695</name>
</gene>
<dbReference type="AlphaFoldDB" id="A0A814Z7L1"/>
<reference evidence="1" key="1">
    <citation type="submission" date="2021-02" db="EMBL/GenBank/DDBJ databases">
        <authorList>
            <person name="Nowell W R."/>
        </authorList>
    </citation>
    <scope>NUCLEOTIDE SEQUENCE</scope>
</reference>
<protein>
    <recommendedName>
        <fullName evidence="4">F-box domain-containing protein</fullName>
    </recommendedName>
</protein>
<accession>A0A814Z7L1</accession>
<sequence length="614" mass="72346">MNQSKREFNFGHSTNVIIKKLRTTFDKQILSPTCFEYLPNELFYEIFDYLDPYDTDQIFLNLNIRFKNLLTYSFLPLKINLSNKLNLSIEERCRHVIIPNKHRLLSLHFNDPLCINTFFIQCNIDSSFSRLESIILNGVLEEKILVILFYLNTLSRLFSLTIRCEKTSLLNIADIYRLIFQLPVLKFNKLTLKSASDSSNTLIPVSINVKFSTIEYLIINMRCNVDEITSILYHTPHLRHLSCKQLYQANKITGKEVLLTLPHLIYASFPHCLVTFDVLEVFIKKISAQLQVLRLVTSHDEAYLDVNRWERLIKEYIPHLCKFHFDYGVYHNGTSDVIPDHEANTQFTSTFWIERQWFFKFTDKLNCFLYSIHPISKQWFNSYEQIMGCVNQKTDECTLKSNNISSSFEINQACGPSIQMIIAGYSPSTWNTFHLDRMKLCFQVIPFTHLTIHSNKIPLDLVLKIIHLLPNIIYLEIDSLSTASFKCLENKDIITMFHSVKTNNRIRKVKFNNQVETIQIRTLMYLCPRMEYFEMIYTTKNDLENIVGFISMKNSTLIPHLCCLSLCVRNVVNENIIENLHAIIDFERLFYSQQAFRDYTIQWIQDKIFLQWKL</sequence>
<dbReference type="EMBL" id="CAJOBB010000212">
    <property type="protein sequence ID" value="CAF3612127.1"/>
    <property type="molecule type" value="Genomic_DNA"/>
</dbReference>
<organism evidence="1 3">
    <name type="scientific">Adineta steineri</name>
    <dbReference type="NCBI Taxonomy" id="433720"/>
    <lineage>
        <taxon>Eukaryota</taxon>
        <taxon>Metazoa</taxon>
        <taxon>Spiralia</taxon>
        <taxon>Gnathifera</taxon>
        <taxon>Rotifera</taxon>
        <taxon>Eurotatoria</taxon>
        <taxon>Bdelloidea</taxon>
        <taxon>Adinetida</taxon>
        <taxon>Adinetidae</taxon>
        <taxon>Adineta</taxon>
    </lineage>
</organism>
<evidence type="ECO:0000313" key="3">
    <source>
        <dbReference type="Proteomes" id="UP000663860"/>
    </source>
</evidence>
<evidence type="ECO:0000313" key="1">
    <source>
        <dbReference type="EMBL" id="CAF1241364.1"/>
    </source>
</evidence>
<dbReference type="EMBL" id="CAJNOE010000489">
    <property type="protein sequence ID" value="CAF1241364.1"/>
    <property type="molecule type" value="Genomic_DNA"/>
</dbReference>
<evidence type="ECO:0008006" key="4">
    <source>
        <dbReference type="Google" id="ProtNLM"/>
    </source>
</evidence>
<comment type="caution">
    <text evidence="1">The sequence shown here is derived from an EMBL/GenBank/DDBJ whole genome shotgun (WGS) entry which is preliminary data.</text>
</comment>
<name>A0A814Z7L1_9BILA</name>
<dbReference type="Proteomes" id="UP000663860">
    <property type="component" value="Unassembled WGS sequence"/>
</dbReference>
<evidence type="ECO:0000313" key="2">
    <source>
        <dbReference type="EMBL" id="CAF3612127.1"/>
    </source>
</evidence>